<evidence type="ECO:0000313" key="13">
    <source>
        <dbReference type="Proteomes" id="UP000243579"/>
    </source>
</evidence>
<keyword evidence="3 9" id="KW-0812">Transmembrane</keyword>
<dbReference type="PANTHER" id="PTHR24223:SF443">
    <property type="entry name" value="MULTIDRUG-RESISTANCE LIKE PROTEIN 1, ISOFORM I"/>
    <property type="match status" value="1"/>
</dbReference>
<feature type="transmembrane region" description="Helical" evidence="9">
    <location>
        <begin position="131"/>
        <end position="149"/>
    </location>
</feature>
<feature type="domain" description="ABC transporter" evidence="10">
    <location>
        <begin position="397"/>
        <end position="624"/>
    </location>
</feature>
<evidence type="ECO:0000256" key="2">
    <source>
        <dbReference type="ARBA" id="ARBA00022448"/>
    </source>
</evidence>
<dbReference type="STRING" id="1202772.A0A1V9ZPB2"/>
<dbReference type="InterPro" id="IPR044726">
    <property type="entry name" value="ABCC_6TM_D2"/>
</dbReference>
<dbReference type="AlphaFoldDB" id="A0A1V9ZPB2"/>
<feature type="transmembrane region" description="Helical" evidence="9">
    <location>
        <begin position="679"/>
        <end position="702"/>
    </location>
</feature>
<feature type="domain" description="ABC transporter" evidence="10">
    <location>
        <begin position="995"/>
        <end position="1224"/>
    </location>
</feature>
<dbReference type="CDD" id="cd03250">
    <property type="entry name" value="ABCC_MRP_domain1"/>
    <property type="match status" value="1"/>
</dbReference>
<dbReference type="InterPro" id="IPR003593">
    <property type="entry name" value="AAA+_ATPase"/>
</dbReference>
<feature type="transmembrane region" description="Helical" evidence="9">
    <location>
        <begin position="209"/>
        <end position="226"/>
    </location>
</feature>
<dbReference type="SUPFAM" id="SSF90123">
    <property type="entry name" value="ABC transporter transmembrane region"/>
    <property type="match status" value="2"/>
</dbReference>
<evidence type="ECO:0000256" key="7">
    <source>
        <dbReference type="ARBA" id="ARBA00022989"/>
    </source>
</evidence>
<name>A0A1V9ZPB2_ACHHY</name>
<dbReference type="EMBL" id="JNBR01000041">
    <property type="protein sequence ID" value="OQR99803.1"/>
    <property type="molecule type" value="Genomic_DNA"/>
</dbReference>
<organism evidence="12 13">
    <name type="scientific">Achlya hypogyna</name>
    <name type="common">Oomycete</name>
    <name type="synonym">Protoachlya hypogyna</name>
    <dbReference type="NCBI Taxonomy" id="1202772"/>
    <lineage>
        <taxon>Eukaryota</taxon>
        <taxon>Sar</taxon>
        <taxon>Stramenopiles</taxon>
        <taxon>Oomycota</taxon>
        <taxon>Saprolegniomycetes</taxon>
        <taxon>Saprolegniales</taxon>
        <taxon>Achlyaceae</taxon>
        <taxon>Achlya</taxon>
    </lineage>
</organism>
<dbReference type="CDD" id="cd03244">
    <property type="entry name" value="ABCC_MRP_domain2"/>
    <property type="match status" value="1"/>
</dbReference>
<dbReference type="FunFam" id="1.20.1560.10:FF:000006">
    <property type="entry name" value="ATP-binding cassette, sub-family C (CFTR/MRP), member 9"/>
    <property type="match status" value="1"/>
</dbReference>
<proteinExistence type="predicted"/>
<dbReference type="GO" id="GO:0016887">
    <property type="term" value="F:ATP hydrolysis activity"/>
    <property type="evidence" value="ECO:0007669"/>
    <property type="project" value="InterPro"/>
</dbReference>
<dbReference type="InterPro" id="IPR027417">
    <property type="entry name" value="P-loop_NTPase"/>
</dbReference>
<dbReference type="Pfam" id="PF00664">
    <property type="entry name" value="ABC_membrane"/>
    <property type="match status" value="2"/>
</dbReference>
<evidence type="ECO:0008006" key="14">
    <source>
        <dbReference type="Google" id="ProtNLM"/>
    </source>
</evidence>
<keyword evidence="2" id="KW-0813">Transport</keyword>
<evidence type="ECO:0000256" key="3">
    <source>
        <dbReference type="ARBA" id="ARBA00022692"/>
    </source>
</evidence>
<dbReference type="PANTHER" id="PTHR24223">
    <property type="entry name" value="ATP-BINDING CASSETTE SUB-FAMILY C"/>
    <property type="match status" value="1"/>
</dbReference>
<evidence type="ECO:0000256" key="4">
    <source>
        <dbReference type="ARBA" id="ARBA00022737"/>
    </source>
</evidence>
<dbReference type="SMART" id="SM00382">
    <property type="entry name" value="AAA"/>
    <property type="match status" value="2"/>
</dbReference>
<dbReference type="FunFam" id="1.20.1560.10:FF:000063">
    <property type="entry name" value="Multidrug resistance protein ABC transporter"/>
    <property type="match status" value="1"/>
</dbReference>
<dbReference type="FunFam" id="3.40.50.300:FF:000973">
    <property type="entry name" value="Multidrug resistance-associated protein 4"/>
    <property type="match status" value="1"/>
</dbReference>
<dbReference type="Gene3D" id="1.20.1560.10">
    <property type="entry name" value="ABC transporter type 1, transmembrane domain"/>
    <property type="match status" value="2"/>
</dbReference>
<feature type="transmembrane region" description="Helical" evidence="9">
    <location>
        <begin position="794"/>
        <end position="827"/>
    </location>
</feature>
<dbReference type="Pfam" id="PF00005">
    <property type="entry name" value="ABC_tran"/>
    <property type="match status" value="2"/>
</dbReference>
<dbReference type="FunFam" id="3.40.50.300:FF:000163">
    <property type="entry name" value="Multidrug resistance-associated protein member 4"/>
    <property type="match status" value="1"/>
</dbReference>
<evidence type="ECO:0000259" key="11">
    <source>
        <dbReference type="PROSITE" id="PS50929"/>
    </source>
</evidence>
<feature type="domain" description="ABC transmembrane type-1" evidence="11">
    <location>
        <begin position="680"/>
        <end position="960"/>
    </location>
</feature>
<dbReference type="GO" id="GO:0005524">
    <property type="term" value="F:ATP binding"/>
    <property type="evidence" value="ECO:0007669"/>
    <property type="project" value="UniProtKB-KW"/>
</dbReference>
<dbReference type="InterPro" id="IPR044746">
    <property type="entry name" value="ABCC_6TM_D1"/>
</dbReference>
<dbReference type="InterPro" id="IPR011527">
    <property type="entry name" value="ABC1_TM_dom"/>
</dbReference>
<evidence type="ECO:0000256" key="6">
    <source>
        <dbReference type="ARBA" id="ARBA00022840"/>
    </source>
</evidence>
<feature type="transmembrane region" description="Helical" evidence="9">
    <location>
        <begin position="81"/>
        <end position="99"/>
    </location>
</feature>
<reference evidence="12 13" key="1">
    <citation type="journal article" date="2014" name="Genome Biol. Evol.">
        <title>The secreted proteins of Achlya hypogyna and Thraustotheca clavata identify the ancestral oomycete secretome and reveal gene acquisitions by horizontal gene transfer.</title>
        <authorList>
            <person name="Misner I."/>
            <person name="Blouin N."/>
            <person name="Leonard G."/>
            <person name="Richards T.A."/>
            <person name="Lane C.E."/>
        </authorList>
    </citation>
    <scope>NUCLEOTIDE SEQUENCE [LARGE SCALE GENOMIC DNA]</scope>
    <source>
        <strain evidence="12 13">ATCC 48635</strain>
    </source>
</reference>
<dbReference type="InterPro" id="IPR050173">
    <property type="entry name" value="ABC_transporter_C-like"/>
</dbReference>
<dbReference type="InterPro" id="IPR003439">
    <property type="entry name" value="ABC_transporter-like_ATP-bd"/>
</dbReference>
<dbReference type="CDD" id="cd18580">
    <property type="entry name" value="ABC_6TM_ABCC_D2"/>
    <property type="match status" value="1"/>
</dbReference>
<evidence type="ECO:0000259" key="10">
    <source>
        <dbReference type="PROSITE" id="PS50893"/>
    </source>
</evidence>
<dbReference type="SUPFAM" id="SSF52540">
    <property type="entry name" value="P-loop containing nucleoside triphosphate hydrolases"/>
    <property type="match status" value="2"/>
</dbReference>
<keyword evidence="5" id="KW-0547">Nucleotide-binding</keyword>
<evidence type="ECO:0000313" key="12">
    <source>
        <dbReference type="EMBL" id="OQR99803.1"/>
    </source>
</evidence>
<evidence type="ECO:0000256" key="5">
    <source>
        <dbReference type="ARBA" id="ARBA00022741"/>
    </source>
</evidence>
<dbReference type="GO" id="GO:0005774">
    <property type="term" value="C:vacuolar membrane"/>
    <property type="evidence" value="ECO:0007669"/>
    <property type="project" value="UniProtKB-SubCell"/>
</dbReference>
<evidence type="ECO:0000256" key="8">
    <source>
        <dbReference type="ARBA" id="ARBA00023136"/>
    </source>
</evidence>
<dbReference type="InterPro" id="IPR017871">
    <property type="entry name" value="ABC_transporter-like_CS"/>
</dbReference>
<feature type="transmembrane region" description="Helical" evidence="9">
    <location>
        <begin position="343"/>
        <end position="360"/>
    </location>
</feature>
<evidence type="ECO:0000256" key="1">
    <source>
        <dbReference type="ARBA" id="ARBA00004128"/>
    </source>
</evidence>
<sequence length="1227" mass="131586">MARDTSPLLGGAPKGPLVVRQGCLSALSFSWLDPLLALGATKTLEADDLFAIDTAHDARVVGDRFLTQWAAKRAVEASPSLLWALFGAFGWRFVLAGVLRGIRATLLFTAPLVLKAMIAFLNDPSAPAADGYILVAIIFVSGVVQSLCIRQYTYLASEVGMCFRSAVQAALFRKSLEIAPDAARSSGQVTNLMSVDATRVQKLTVDLHSIWVVPYLIILSSCLLWSEIGVSFLAGIGVILLYIPLTLRLTKFMKGIQKRVMYLKDDRTKLTNELFGGIKVVKCQAWEDSFVARIQNRRASELQQLTTYLRTRAVSNAMANGLPAFTAVASFGLYVLLGHDLDVGTALTSLALFNILRLPLLKLPDMVNAILEAQISLDRLRAYLMQPDRTVVSEGELISPGVSWTEATLQIPGASVPLLRDVSLAVAQPGLVAIVGATGAGKTSFLRSVLGETTCIAGAVSQKGSLAYVAQQPFILNASVRDNILFGLPYDHARYSKAVDVACLQTDLALLAHGDATEIGEKGINLSGGQKTRVALARAVYADADVYLLDDVLAAVDAHVGARIVRECLLRALRSKVVLLTTNAVSAVQVADSVVVLDEGTTVVGAFVAMTSHPYVAQMLATSGAPPVEGPTVAVPEVAPLPEPVTSTKLIKDEDRTRGQVTASVYGVWLRACGGWPTVAFVLAVYVAAEAVSVAGTVWLSYWSEHVSPDTLQLYLGIFVALQLGYVVCIFMRAVVLYLASVRGSQTLFRSMLLRVVAAPMVFFETTPQGRLANRFSADVYTADESLPATWSSLLVTAITVVFTVGTIVGVTPLFALILLPTGYAYLACQRYYLQTSRELQRLESMSKSPVLSLFGEALEGLSTIRAAGASPAFAARFEALVNRNVQALWLNYSVNCWLTLRLEIAGTIVASFAGLCAVWQHSAGADAMFAGLAGVSLSYAFTMTKYMTQSVTNYSNLQTQMIAVERMETYTRLPVEGNASTDALAFPWPTAGAVAFEGVALRYQPHMPRVLQNVSFTVPAAAKVGVVGRTGAGKSSLVVALMRLVDVEGGRITIDGVDTASIPLRCLRNAISIVPQDPVLFSGSLRYNLDPLQLYDDDALWAAIKRMHLGNVTSLDDVVAERGLNFSVGERQLLCMARALLKQAKVIVMDEATASIDPTTDRLVQGAIRDVFGSSTCLTIAHRLHTVLDSDLILVLDDGGVAEFDSPAALLATPDGLFAQLVGHST</sequence>
<feature type="transmembrane region" description="Helical" evidence="9">
    <location>
        <begin position="317"/>
        <end position="337"/>
    </location>
</feature>
<accession>A0A1V9ZPB2</accession>
<dbReference type="PROSITE" id="PS50893">
    <property type="entry name" value="ABC_TRANSPORTER_2"/>
    <property type="match status" value="2"/>
</dbReference>
<feature type="transmembrane region" description="Helical" evidence="9">
    <location>
        <begin position="232"/>
        <end position="250"/>
    </location>
</feature>
<gene>
    <name evidence="12" type="ORF">ACHHYP_04419</name>
</gene>
<keyword evidence="8 9" id="KW-0472">Membrane</keyword>
<keyword evidence="13" id="KW-1185">Reference proteome</keyword>
<dbReference type="CDD" id="cd18579">
    <property type="entry name" value="ABC_6TM_ABCC_D1"/>
    <property type="match status" value="1"/>
</dbReference>
<dbReference type="InterPro" id="IPR036640">
    <property type="entry name" value="ABC1_TM_sf"/>
</dbReference>
<dbReference type="GO" id="GO:0140359">
    <property type="term" value="F:ABC-type transporter activity"/>
    <property type="evidence" value="ECO:0007669"/>
    <property type="project" value="InterPro"/>
</dbReference>
<dbReference type="Proteomes" id="UP000243579">
    <property type="component" value="Unassembled WGS sequence"/>
</dbReference>
<evidence type="ECO:0000256" key="9">
    <source>
        <dbReference type="SAM" id="Phobius"/>
    </source>
</evidence>
<dbReference type="Gene3D" id="3.40.50.300">
    <property type="entry name" value="P-loop containing nucleotide triphosphate hydrolases"/>
    <property type="match status" value="2"/>
</dbReference>
<keyword evidence="4" id="KW-0677">Repeat</keyword>
<keyword evidence="7 9" id="KW-1133">Transmembrane helix</keyword>
<comment type="caution">
    <text evidence="12">The sequence shown here is derived from an EMBL/GenBank/DDBJ whole genome shotgun (WGS) entry which is preliminary data.</text>
</comment>
<protein>
    <recommendedName>
        <fullName evidence="14">ATP-binding Cassette (ABC) Superfamily</fullName>
    </recommendedName>
</protein>
<dbReference type="PROSITE" id="PS00211">
    <property type="entry name" value="ABC_TRANSPORTER_1"/>
    <property type="match status" value="2"/>
</dbReference>
<keyword evidence="6" id="KW-0067">ATP-binding</keyword>
<feature type="domain" description="ABC transmembrane type-1" evidence="11">
    <location>
        <begin position="94"/>
        <end position="372"/>
    </location>
</feature>
<comment type="subcellular location">
    <subcellularLocation>
        <location evidence="1">Vacuole membrane</location>
        <topology evidence="1">Multi-pass membrane protein</topology>
    </subcellularLocation>
</comment>
<dbReference type="OrthoDB" id="6500128at2759"/>
<feature type="transmembrane region" description="Helical" evidence="9">
    <location>
        <begin position="714"/>
        <end position="740"/>
    </location>
</feature>
<dbReference type="PROSITE" id="PS50929">
    <property type="entry name" value="ABC_TM1F"/>
    <property type="match status" value="2"/>
</dbReference>